<dbReference type="HOGENOM" id="CLU_2848883_0_0_6"/>
<organism evidence="1 2">
    <name type="scientific">Xenorhabdus nematophila (strain ATCC 19061 / DSM 3370 / CCUG 14189 / LMG 1036 / NCIMB 9965 / AN6)</name>
    <dbReference type="NCBI Taxonomy" id="406817"/>
    <lineage>
        <taxon>Bacteria</taxon>
        <taxon>Pseudomonadati</taxon>
        <taxon>Pseudomonadota</taxon>
        <taxon>Gammaproteobacteria</taxon>
        <taxon>Enterobacterales</taxon>
        <taxon>Morganellaceae</taxon>
        <taxon>Xenorhabdus</taxon>
    </lineage>
</organism>
<name>D3VF37_XENNA</name>
<evidence type="ECO:0000313" key="2">
    <source>
        <dbReference type="Proteomes" id="UP000008075"/>
    </source>
</evidence>
<sequence>MVCIDGLYSLHLSSRCFGSTLNYLSDTSRYVPEDMLQPEIHWVQLTKIIWNILDFFVYVNYPIGP</sequence>
<dbReference type="KEGG" id="xne:XNC1_4472"/>
<accession>D3VF37</accession>
<reference evidence="1 2" key="1">
    <citation type="journal article" date="2011" name="PLoS ONE">
        <title>The entomopathogenic bacterial endosymbionts xenorhabdus and photorhabdus: convergent lifestyles from divergent genomes.</title>
        <authorList>
            <person name="Chaston J.M."/>
            <person name="Suen G."/>
            <person name="Tucker S.L."/>
            <person name="Andersen A.W."/>
            <person name="Bhasin A."/>
            <person name="Bode E."/>
            <person name="Bode H.B."/>
            <person name="Brachmann A.O."/>
            <person name="Cowles C.E."/>
            <person name="Cowles K.N."/>
            <person name="Darby C."/>
            <person name="de Leon L."/>
            <person name="Drace K."/>
            <person name="Du Z."/>
            <person name="Givaudan A."/>
            <person name="Herbert Tran E.E."/>
            <person name="Jewell K.A."/>
            <person name="Knack J.J."/>
            <person name="Krasomil-Osterfeld K.C."/>
            <person name="Kukor R."/>
            <person name="Lanois A."/>
            <person name="Latreille P."/>
            <person name="Leimgruber N.K."/>
            <person name="Lipke C.M."/>
            <person name="Liu R."/>
            <person name="Lu X."/>
            <person name="Martens E.C."/>
            <person name="Marri P.R."/>
            <person name="Medigue C."/>
            <person name="Menard M.L."/>
            <person name="Miller N.M."/>
            <person name="Morales-Soto N."/>
            <person name="Norton S."/>
            <person name="Ogier J.C."/>
            <person name="Orchard S.S."/>
            <person name="Park D."/>
            <person name="Park Y."/>
            <person name="Qurollo B.A."/>
            <person name="Sugar D.R."/>
            <person name="Richards G.R."/>
            <person name="Rouy Z."/>
            <person name="Slominski B."/>
            <person name="Slominski K."/>
            <person name="Snyder H."/>
            <person name="Tjaden B.C."/>
            <person name="van der Hoeven R."/>
            <person name="Welch R.D."/>
            <person name="Wheeler C."/>
            <person name="Xiang B."/>
            <person name="Barbazuk B."/>
            <person name="Gaudriault S."/>
            <person name="Goodner B."/>
            <person name="Slater S.C."/>
            <person name="Forst S."/>
            <person name="Goldman B.S."/>
            <person name="Goodrich-Blair H."/>
        </authorList>
    </citation>
    <scope>NUCLEOTIDE SEQUENCE [LARGE SCALE GENOMIC DNA]</scope>
    <source>
        <strain evidence="2">ATCC 19061 / DSM 3370 / CCUG 14189 / LMG 1036 / NCIMB 9965 / AN6</strain>
    </source>
</reference>
<gene>
    <name evidence="1" type="ordered locus">XNC1_4472</name>
</gene>
<dbReference type="EMBL" id="FN667742">
    <property type="protein sequence ID" value="CBJ92494.1"/>
    <property type="molecule type" value="Genomic_DNA"/>
</dbReference>
<proteinExistence type="predicted"/>
<evidence type="ECO:0000313" key="1">
    <source>
        <dbReference type="EMBL" id="CBJ92494.1"/>
    </source>
</evidence>
<protein>
    <submittedName>
        <fullName evidence="1">Uncharacterized protein</fullName>
    </submittedName>
</protein>
<dbReference type="AlphaFoldDB" id="D3VF37"/>
<dbReference type="Proteomes" id="UP000008075">
    <property type="component" value="Chromosome"/>
</dbReference>
<keyword evidence="2" id="KW-1185">Reference proteome</keyword>